<protein>
    <submittedName>
        <fullName evidence="10">Methyl-accepting chemotaxis protein</fullName>
    </submittedName>
</protein>
<dbReference type="PROSITE" id="PS50885">
    <property type="entry name" value="HAMP"/>
    <property type="match status" value="1"/>
</dbReference>
<evidence type="ECO:0000259" key="8">
    <source>
        <dbReference type="PROSITE" id="PS50111"/>
    </source>
</evidence>
<dbReference type="PANTHER" id="PTHR32089:SF112">
    <property type="entry name" value="LYSOZYME-LIKE PROTEIN-RELATED"/>
    <property type="match status" value="1"/>
</dbReference>
<dbReference type="PANTHER" id="PTHR32089">
    <property type="entry name" value="METHYL-ACCEPTING CHEMOTAXIS PROTEIN MCPB"/>
    <property type="match status" value="1"/>
</dbReference>
<dbReference type="GO" id="GO:0007165">
    <property type="term" value="P:signal transduction"/>
    <property type="evidence" value="ECO:0007669"/>
    <property type="project" value="UniProtKB-KW"/>
</dbReference>
<dbReference type="InterPro" id="IPR004089">
    <property type="entry name" value="MCPsignal_dom"/>
</dbReference>
<evidence type="ECO:0000256" key="2">
    <source>
        <dbReference type="ARBA" id="ARBA00022475"/>
    </source>
</evidence>
<reference evidence="11" key="1">
    <citation type="submission" date="2016-10" db="EMBL/GenBank/DDBJ databases">
        <authorList>
            <person name="Varghese N."/>
            <person name="Submissions S."/>
        </authorList>
    </citation>
    <scope>NUCLEOTIDE SEQUENCE [LARGE SCALE GENOMIC DNA]</scope>
    <source>
        <strain evidence="11">BL9</strain>
    </source>
</reference>
<dbReference type="Gene3D" id="1.10.287.950">
    <property type="entry name" value="Methyl-accepting chemotaxis protein"/>
    <property type="match status" value="1"/>
</dbReference>
<dbReference type="CDD" id="cd06225">
    <property type="entry name" value="HAMP"/>
    <property type="match status" value="1"/>
</dbReference>
<organism evidence="10 11">
    <name type="scientific">Paenibacillus polysaccharolyticus</name>
    <dbReference type="NCBI Taxonomy" id="582692"/>
    <lineage>
        <taxon>Bacteria</taxon>
        <taxon>Bacillati</taxon>
        <taxon>Bacillota</taxon>
        <taxon>Bacilli</taxon>
        <taxon>Bacillales</taxon>
        <taxon>Paenibacillaceae</taxon>
        <taxon>Paenibacillus</taxon>
    </lineage>
</organism>
<accession>A0A1G5KZ34</accession>
<dbReference type="STRING" id="582692.SAMN05720606_117169"/>
<dbReference type="SMART" id="SM00304">
    <property type="entry name" value="HAMP"/>
    <property type="match status" value="1"/>
</dbReference>
<evidence type="ECO:0000256" key="5">
    <source>
        <dbReference type="ARBA" id="ARBA00029447"/>
    </source>
</evidence>
<evidence type="ECO:0000256" key="3">
    <source>
        <dbReference type="ARBA" id="ARBA00023136"/>
    </source>
</evidence>
<proteinExistence type="inferred from homology"/>
<sequence>MKSLSWKNMSFFSKNLLLSFTNIIIIGVALIASSYYFQRTILVDQLHGQVAQITKKWAQDINAADVQTAITERSYEGTAQTKLRAYFDEMQKYYPNIAQAYIFGVELGGDNKRLTSLVAMPTNLREAFQSDNVNIGDMYEQPVVVANALKEMLNTDRPTFTTFYSDDFGTWTTIAYPIKDSNGKIFAYFAVDADASAVPKGLNSLLLNGVIILVAFLLLFLIIQYLVVKNTLSPIRHLIKGIDEVSRGNLDVNIPTGKDDLGLVNEKFNVMVRRINDTIVKVQMTSQEVNQSAKELYEVSERNSENADSINNNVTHISTNIRSQEQATRDSARAMSEMATVIQTIASSSASVADEAYEMERRSQQGNTVVRQVSEQMNLITQSVKNTASAIEVLESRSQEIGDILNIISGISSQTNLLALNASIEAARVGEEGRGFAVVAGEVRKLAEQSEQATSQVGVLIQEIQAGIKQAVQAMEQGTSEVDTGLSVADQTGQLFDEILEAAKKVSHQIQEVSSATQEISAGTEEMTATADDLSASVSKTADSSEKISVSVDEQKASLITLVDSSTRLNDMSEELQELISHFNVSKQQ</sequence>
<name>A0A1G5KZ34_9BACL</name>
<dbReference type="Pfam" id="PF00015">
    <property type="entry name" value="MCPsignal"/>
    <property type="match status" value="1"/>
</dbReference>
<dbReference type="AlphaFoldDB" id="A0A1G5KZ34"/>
<comment type="subcellular location">
    <subcellularLocation>
        <location evidence="1">Cell membrane</location>
    </subcellularLocation>
</comment>
<gene>
    <name evidence="10" type="ORF">SAMN05720606_117169</name>
</gene>
<dbReference type="CDD" id="cd11386">
    <property type="entry name" value="MCP_signal"/>
    <property type="match status" value="1"/>
</dbReference>
<feature type="transmembrane region" description="Helical" evidence="7">
    <location>
        <begin position="16"/>
        <end position="37"/>
    </location>
</feature>
<evidence type="ECO:0000259" key="9">
    <source>
        <dbReference type="PROSITE" id="PS50885"/>
    </source>
</evidence>
<keyword evidence="4 6" id="KW-0807">Transducer</keyword>
<evidence type="ECO:0000313" key="10">
    <source>
        <dbReference type="EMBL" id="SCZ05209.1"/>
    </source>
</evidence>
<keyword evidence="7" id="KW-1133">Transmembrane helix</keyword>
<feature type="transmembrane region" description="Helical" evidence="7">
    <location>
        <begin position="205"/>
        <end position="227"/>
    </location>
</feature>
<evidence type="ECO:0000256" key="4">
    <source>
        <dbReference type="ARBA" id="ARBA00023224"/>
    </source>
</evidence>
<evidence type="ECO:0000256" key="1">
    <source>
        <dbReference type="ARBA" id="ARBA00004236"/>
    </source>
</evidence>
<evidence type="ECO:0000313" key="11">
    <source>
        <dbReference type="Proteomes" id="UP000198538"/>
    </source>
</evidence>
<keyword evidence="7" id="KW-0812">Transmembrane</keyword>
<keyword evidence="3 7" id="KW-0472">Membrane</keyword>
<feature type="domain" description="Methyl-accepting transducer" evidence="8">
    <location>
        <begin position="299"/>
        <end position="535"/>
    </location>
</feature>
<keyword evidence="2" id="KW-1003">Cell membrane</keyword>
<dbReference type="PROSITE" id="PS50111">
    <property type="entry name" value="CHEMOTAXIS_TRANSDUC_2"/>
    <property type="match status" value="1"/>
</dbReference>
<dbReference type="Proteomes" id="UP000198538">
    <property type="component" value="Unassembled WGS sequence"/>
</dbReference>
<dbReference type="InterPro" id="IPR003660">
    <property type="entry name" value="HAMP_dom"/>
</dbReference>
<dbReference type="Pfam" id="PF00672">
    <property type="entry name" value="HAMP"/>
    <property type="match status" value="1"/>
</dbReference>
<evidence type="ECO:0000256" key="6">
    <source>
        <dbReference type="PROSITE-ProRule" id="PRU00284"/>
    </source>
</evidence>
<dbReference type="SUPFAM" id="SSF58104">
    <property type="entry name" value="Methyl-accepting chemotaxis protein (MCP) signaling domain"/>
    <property type="match status" value="1"/>
</dbReference>
<feature type="domain" description="HAMP" evidence="9">
    <location>
        <begin position="229"/>
        <end position="280"/>
    </location>
</feature>
<keyword evidence="11" id="KW-1185">Reference proteome</keyword>
<dbReference type="Gene3D" id="6.10.340.10">
    <property type="match status" value="1"/>
</dbReference>
<comment type="similarity">
    <text evidence="5">Belongs to the methyl-accepting chemotaxis (MCP) protein family.</text>
</comment>
<evidence type="ECO:0000256" key="7">
    <source>
        <dbReference type="SAM" id="Phobius"/>
    </source>
</evidence>
<dbReference type="EMBL" id="FMVM01000017">
    <property type="protein sequence ID" value="SCZ05209.1"/>
    <property type="molecule type" value="Genomic_DNA"/>
</dbReference>
<dbReference type="GO" id="GO:0005886">
    <property type="term" value="C:plasma membrane"/>
    <property type="evidence" value="ECO:0007669"/>
    <property type="project" value="UniProtKB-SubCell"/>
</dbReference>
<dbReference type="SMART" id="SM00283">
    <property type="entry name" value="MA"/>
    <property type="match status" value="1"/>
</dbReference>